<sequence>MVSFGKKGMYIQRYKGLGEMNPEQLWETTLDPTIRTLKKVKVEDIVESDGIFTILMGDQVEPRRNFIVENALRVKNLDV</sequence>
<evidence type="ECO:0000256" key="3">
    <source>
        <dbReference type="ARBA" id="ARBA00012895"/>
    </source>
</evidence>
<dbReference type="PANTHER" id="PTHR45866:SF1">
    <property type="entry name" value="DNA GYRASE SUBUNIT B, MITOCHONDRIAL"/>
    <property type="match status" value="1"/>
</dbReference>
<dbReference type="PRINTS" id="PR01159">
    <property type="entry name" value="DNAGYRASEB"/>
</dbReference>
<keyword evidence="5" id="KW-0067">ATP-binding</keyword>
<evidence type="ECO:0000313" key="10">
    <source>
        <dbReference type="EMBL" id="RTZ79635.1"/>
    </source>
</evidence>
<protein>
    <recommendedName>
        <fullName evidence="3">DNA topoisomerase (ATP-hydrolyzing)</fullName>
        <ecNumber evidence="3">5.6.2.2</ecNumber>
    </recommendedName>
</protein>
<evidence type="ECO:0000256" key="1">
    <source>
        <dbReference type="ARBA" id="ARBA00000185"/>
    </source>
</evidence>
<dbReference type="Pfam" id="PF00986">
    <property type="entry name" value="DNA_gyraseB_C"/>
    <property type="match status" value="1"/>
</dbReference>
<keyword evidence="7" id="KW-0238">DNA-binding</keyword>
<dbReference type="Proteomes" id="UP000286732">
    <property type="component" value="Unassembled WGS sequence"/>
</dbReference>
<dbReference type="EC" id="5.6.2.2" evidence="3"/>
<dbReference type="GO" id="GO:0003918">
    <property type="term" value="F:DNA topoisomerase type II (double strand cut, ATP-hydrolyzing) activity"/>
    <property type="evidence" value="ECO:0007669"/>
    <property type="project" value="UniProtKB-EC"/>
</dbReference>
<dbReference type="GO" id="GO:0003677">
    <property type="term" value="F:DNA binding"/>
    <property type="evidence" value="ECO:0007669"/>
    <property type="project" value="UniProtKB-KW"/>
</dbReference>
<dbReference type="EMBL" id="QNZM01000216">
    <property type="protein sequence ID" value="RTZ79635.1"/>
    <property type="molecule type" value="Genomic_DNA"/>
</dbReference>
<keyword evidence="6" id="KW-0799">Topoisomerase</keyword>
<dbReference type="Gene3D" id="3.40.50.670">
    <property type="match status" value="1"/>
</dbReference>
<comment type="caution">
    <text evidence="10">The sequence shown here is derived from an EMBL/GenBank/DDBJ whole genome shotgun (WGS) entry which is preliminary data.</text>
</comment>
<accession>A0A432G7Q3</accession>
<dbReference type="InterPro" id="IPR002288">
    <property type="entry name" value="DNA_gyrase_B_C"/>
</dbReference>
<dbReference type="PANTHER" id="PTHR45866">
    <property type="entry name" value="DNA GYRASE/TOPOISOMERASE SUBUNIT B"/>
    <property type="match status" value="1"/>
</dbReference>
<name>A0A432G7Q3_9DELT</name>
<comment type="similarity">
    <text evidence="2">Belongs to the type II topoisomerase GyrB family.</text>
</comment>
<dbReference type="InterPro" id="IPR000565">
    <property type="entry name" value="Topo_IIA_B"/>
</dbReference>
<feature type="domain" description="DNA gyrase B subunit C-terminal" evidence="9">
    <location>
        <begin position="6"/>
        <end position="67"/>
    </location>
</feature>
<evidence type="ECO:0000256" key="7">
    <source>
        <dbReference type="ARBA" id="ARBA00023125"/>
    </source>
</evidence>
<dbReference type="AlphaFoldDB" id="A0A432G7Q3"/>
<dbReference type="SUPFAM" id="SSF56719">
    <property type="entry name" value="Type II DNA topoisomerase"/>
    <property type="match status" value="1"/>
</dbReference>
<evidence type="ECO:0000313" key="11">
    <source>
        <dbReference type="Proteomes" id="UP000286732"/>
    </source>
</evidence>
<organism evidence="10 11">
    <name type="scientific">SAR324 cluster bacterium</name>
    <dbReference type="NCBI Taxonomy" id="2024889"/>
    <lineage>
        <taxon>Bacteria</taxon>
        <taxon>Deltaproteobacteria</taxon>
        <taxon>SAR324 cluster</taxon>
    </lineage>
</organism>
<evidence type="ECO:0000256" key="2">
    <source>
        <dbReference type="ARBA" id="ARBA00010708"/>
    </source>
</evidence>
<keyword evidence="8" id="KW-0413">Isomerase</keyword>
<keyword evidence="4" id="KW-0547">Nucleotide-binding</keyword>
<evidence type="ECO:0000256" key="8">
    <source>
        <dbReference type="ARBA" id="ARBA00023235"/>
    </source>
</evidence>
<evidence type="ECO:0000256" key="4">
    <source>
        <dbReference type="ARBA" id="ARBA00022741"/>
    </source>
</evidence>
<dbReference type="GO" id="GO:0005524">
    <property type="term" value="F:ATP binding"/>
    <property type="evidence" value="ECO:0007669"/>
    <property type="project" value="UniProtKB-KW"/>
</dbReference>
<evidence type="ECO:0000256" key="6">
    <source>
        <dbReference type="ARBA" id="ARBA00023029"/>
    </source>
</evidence>
<dbReference type="GO" id="GO:0006265">
    <property type="term" value="P:DNA topological change"/>
    <property type="evidence" value="ECO:0007669"/>
    <property type="project" value="InterPro"/>
</dbReference>
<evidence type="ECO:0000259" key="9">
    <source>
        <dbReference type="Pfam" id="PF00986"/>
    </source>
</evidence>
<gene>
    <name evidence="10" type="ORF">DSY98_05625</name>
</gene>
<reference evidence="10 11" key="1">
    <citation type="submission" date="2018-06" db="EMBL/GenBank/DDBJ databases">
        <title>Combined omics and stable isotope probing to characterize newly discovered Mariana Back-Arc vent microbial communities.</title>
        <authorList>
            <person name="Trembath-Reichert E."/>
            <person name="Huber J.A."/>
        </authorList>
    </citation>
    <scope>NUCLEOTIDE SEQUENCE [LARGE SCALE GENOMIC DNA]</scope>
    <source>
        <strain evidence="10">MAG 63_2</strain>
    </source>
</reference>
<evidence type="ECO:0000256" key="5">
    <source>
        <dbReference type="ARBA" id="ARBA00022840"/>
    </source>
</evidence>
<comment type="catalytic activity">
    <reaction evidence="1">
        <text>ATP-dependent breakage, passage and rejoining of double-stranded DNA.</text>
        <dbReference type="EC" id="5.6.2.2"/>
    </reaction>
</comment>
<dbReference type="InterPro" id="IPR013759">
    <property type="entry name" value="Topo_IIA_B_C"/>
</dbReference>
<proteinExistence type="inferred from homology"/>
<dbReference type="InterPro" id="IPR013760">
    <property type="entry name" value="Topo_IIA-like_dom_sf"/>
</dbReference>